<keyword evidence="2" id="KW-1185">Reference proteome</keyword>
<sequence>MFDYQDEGQFLDSLDAHGLPEHYKKVCGKDAPAMYMKVTPAEALRDMLLGFPTAATYPATEDFVEAVSKNILSRIRQGLSMEIISEPWADDVDALRGAALSVLDAIEKKNLRRSKCIIPGGHDPDNHGISVSLKS</sequence>
<protein>
    <submittedName>
        <fullName evidence="1">Uncharacterized protein</fullName>
    </submittedName>
</protein>
<dbReference type="AlphaFoldDB" id="A0A562RYZ7"/>
<dbReference type="EMBL" id="VLLC01000005">
    <property type="protein sequence ID" value="TWI74367.1"/>
    <property type="molecule type" value="Genomic_DNA"/>
</dbReference>
<accession>A0A562RYZ7</accession>
<name>A0A562RYZ7_9BACT</name>
<organism evidence="1 2">
    <name type="scientific">Desulfobotulus alkaliphilus</name>
    <dbReference type="NCBI Taxonomy" id="622671"/>
    <lineage>
        <taxon>Bacteria</taxon>
        <taxon>Pseudomonadati</taxon>
        <taxon>Thermodesulfobacteriota</taxon>
        <taxon>Desulfobacteria</taxon>
        <taxon>Desulfobacterales</taxon>
        <taxon>Desulfobacteraceae</taxon>
        <taxon>Desulfobotulus</taxon>
    </lineage>
</organism>
<dbReference type="RefSeq" id="WP_144682899.1">
    <property type="nucleotide sequence ID" value="NZ_VLLC01000005.1"/>
</dbReference>
<proteinExistence type="predicted"/>
<evidence type="ECO:0000313" key="1">
    <source>
        <dbReference type="EMBL" id="TWI74367.1"/>
    </source>
</evidence>
<reference evidence="1 2" key="1">
    <citation type="submission" date="2019-07" db="EMBL/GenBank/DDBJ databases">
        <title>Genome sequencing of 100 strains of the haloalkaliphilic chemolithoautotrophic sulfur-oxidizing bacterium Thioalkalivibrio.</title>
        <authorList>
            <person name="Muyzer G."/>
        </authorList>
    </citation>
    <scope>NUCLEOTIDE SEQUENCE [LARGE SCALE GENOMIC DNA]</scope>
    <source>
        <strain evidence="1 2">ASO4-4</strain>
    </source>
</reference>
<gene>
    <name evidence="1" type="ORF">LZ24_00970</name>
</gene>
<evidence type="ECO:0000313" key="2">
    <source>
        <dbReference type="Proteomes" id="UP000318307"/>
    </source>
</evidence>
<dbReference type="Proteomes" id="UP000318307">
    <property type="component" value="Unassembled WGS sequence"/>
</dbReference>
<comment type="caution">
    <text evidence="1">The sequence shown here is derived from an EMBL/GenBank/DDBJ whole genome shotgun (WGS) entry which is preliminary data.</text>
</comment>